<feature type="region of interest" description="Disordered" evidence="8">
    <location>
        <begin position="1"/>
        <end position="119"/>
    </location>
</feature>
<feature type="compositionally biased region" description="Pro residues" evidence="8">
    <location>
        <begin position="48"/>
        <end position="60"/>
    </location>
</feature>
<keyword evidence="6" id="KW-0156">Chromatin regulator</keyword>
<keyword evidence="6" id="KW-0833">Ubl conjugation pathway</keyword>
<evidence type="ECO:0000256" key="6">
    <source>
        <dbReference type="RuleBase" id="RU365038"/>
    </source>
</evidence>
<evidence type="ECO:0000313" key="9">
    <source>
        <dbReference type="EMBL" id="KAL0078591.1"/>
    </source>
</evidence>
<keyword evidence="10" id="KW-1185">Reference proteome</keyword>
<organism evidence="9 10">
    <name type="scientific">Phycomyces blakesleeanus</name>
    <dbReference type="NCBI Taxonomy" id="4837"/>
    <lineage>
        <taxon>Eukaryota</taxon>
        <taxon>Fungi</taxon>
        <taxon>Fungi incertae sedis</taxon>
        <taxon>Mucoromycota</taxon>
        <taxon>Mucoromycotina</taxon>
        <taxon>Mucoromycetes</taxon>
        <taxon>Mucorales</taxon>
        <taxon>Phycomycetaceae</taxon>
        <taxon>Phycomyces</taxon>
    </lineage>
</organism>
<protein>
    <recommendedName>
        <fullName evidence="6">E3 ubiquitin protein ligase</fullName>
        <ecNumber evidence="6">2.3.2.27</ecNumber>
    </recommendedName>
</protein>
<evidence type="ECO:0000256" key="2">
    <source>
        <dbReference type="ARBA" id="ARBA00022723"/>
    </source>
</evidence>
<comment type="catalytic activity">
    <reaction evidence="6">
        <text>S-ubiquitinyl-[E2 ubiquitin-conjugating enzyme]-L-cysteine + [acceptor protein]-L-lysine = [E2 ubiquitin-conjugating enzyme]-L-cysteine + N(6)-ubiquitinyl-[acceptor protein]-L-lysine.</text>
        <dbReference type="EC" id="2.3.2.27"/>
    </reaction>
</comment>
<evidence type="ECO:0000256" key="1">
    <source>
        <dbReference type="ARBA" id="ARBA00004123"/>
    </source>
</evidence>
<dbReference type="PANTHER" id="PTHR23163">
    <property type="entry name" value="RING FINGER PROTEIN-RELATED"/>
    <property type="match status" value="1"/>
</dbReference>
<evidence type="ECO:0000313" key="10">
    <source>
        <dbReference type="Proteomes" id="UP001448207"/>
    </source>
</evidence>
<evidence type="ECO:0000256" key="7">
    <source>
        <dbReference type="SAM" id="Coils"/>
    </source>
</evidence>
<comment type="similarity">
    <text evidence="6">Belongs to the BRE1 family.</text>
</comment>
<comment type="subcellular location">
    <subcellularLocation>
        <location evidence="1 6">Nucleus</location>
    </subcellularLocation>
</comment>
<dbReference type="EC" id="2.3.2.27" evidence="6"/>
<keyword evidence="3 6" id="KW-0863">Zinc-finger</keyword>
<evidence type="ECO:0000256" key="8">
    <source>
        <dbReference type="SAM" id="MobiDB-lite"/>
    </source>
</evidence>
<feature type="coiled-coil region" evidence="7">
    <location>
        <begin position="229"/>
        <end position="266"/>
    </location>
</feature>
<gene>
    <name evidence="9" type="ORF">J3Q64DRAFT_1839560</name>
</gene>
<name>A0ABR3APY2_PHYBL</name>
<evidence type="ECO:0000256" key="5">
    <source>
        <dbReference type="ARBA" id="ARBA00023242"/>
    </source>
</evidence>
<keyword evidence="6 7" id="KW-0175">Coiled coil</keyword>
<dbReference type="EMBL" id="JBCLYO010000024">
    <property type="protein sequence ID" value="KAL0078591.1"/>
    <property type="molecule type" value="Genomic_DNA"/>
</dbReference>
<feature type="coiled-coil region" evidence="7">
    <location>
        <begin position="388"/>
        <end position="441"/>
    </location>
</feature>
<feature type="compositionally biased region" description="Basic and acidic residues" evidence="8">
    <location>
        <begin position="94"/>
        <end position="119"/>
    </location>
</feature>
<dbReference type="Proteomes" id="UP001448207">
    <property type="component" value="Unassembled WGS sequence"/>
</dbReference>
<feature type="coiled-coil region" evidence="7">
    <location>
        <begin position="532"/>
        <end position="597"/>
    </location>
</feature>
<keyword evidence="2 6" id="KW-0479">Metal-binding</keyword>
<sequence length="807" mass="94402">MSAHEKKRRWTEDAENSAPVSMPGTPTKPPLKKRFTSINNLSASALAPPLPPPPPPPVQTIPPSVENNIDNESDEEYGSLSKDTLLQRMKRSKVVKEESAAEEEKARSTEQKSDDDDSKRAAIRVQWRLMQNELVILVKSLANVDSTLPELPKDQPNESSLRDQLQTVQQATRILTERALEMSDKQALMTRWIKNDMEDLYICYDRNQRVLNELQEQEKSIIRQSEHASEGVLSMRKQVEDTIEELEETIGNLMQAEKRYDRSKSEVVASLNYGGLGGNKEKQVDPVEPSTKKMVSTYTPKMIAPETNKPGSIADQAVKQQLAEHQLIVDTRMKELEDLKHEREMLLEDTERLKTQLSMIDEERLMETEYYKNLQLSTEHYRARIYHLEQMRTQMERELDAISLERRQLVDQVKSEKLSQSMAMEAEMRRLENDLSRIRSQRDHFQMLLNEQGTKEVREREINEHVMTTAEREKQRIIAIQKQISEAKEIDQMAGPFAEELGTYKRIEAQLENSTAIVTALSDREADEPLDKPALEKIRNELRQEVEDKQRLLREWKDHTLPTTDARKNIQQLMSELDIKKEEKDKLQLMIDFFENNESQLLKQIDRVAAIYGRLEDQSSKKVLNLNQRRDQKMKLQAEKMKYAQTFASLKATKDKHMVNVTSLRRTSEQQMEHIRQLEEREKALEVKVEEKETSVRKAEKTVERYRVEVDDLIQKDSEYRINLERNDTQIHELQKVLKERVRTLDEEKQLRKRVDEDYEKMKRRWDMISQGDNPAEQQLAEECEELRCLSYSLQNTSAGKVHAYFL</sequence>
<feature type="coiled-coil region" evidence="7">
    <location>
        <begin position="329"/>
        <end position="356"/>
    </location>
</feature>
<keyword evidence="5 6" id="KW-0539">Nucleus</keyword>
<dbReference type="InterPro" id="IPR013956">
    <property type="entry name" value="E3_ubiquit_lig_Bre1"/>
</dbReference>
<dbReference type="PANTHER" id="PTHR23163:SF0">
    <property type="entry name" value="E3 UBIQUITIN-PROTEIN LIGASE BRE1"/>
    <property type="match status" value="1"/>
</dbReference>
<proteinExistence type="inferred from homology"/>
<evidence type="ECO:0000256" key="3">
    <source>
        <dbReference type="ARBA" id="ARBA00022771"/>
    </source>
</evidence>
<evidence type="ECO:0000256" key="4">
    <source>
        <dbReference type="ARBA" id="ARBA00022833"/>
    </source>
</evidence>
<comment type="caution">
    <text evidence="9">The sequence shown here is derived from an EMBL/GenBank/DDBJ whole genome shotgun (WGS) entry which is preliminary data.</text>
</comment>
<reference evidence="9 10" key="1">
    <citation type="submission" date="2024-04" db="EMBL/GenBank/DDBJ databases">
        <title>Symmetric and asymmetric DNA N6-adenine methylation regulates different biological responses in Mucorales.</title>
        <authorList>
            <consortium name="Lawrence Berkeley National Laboratory"/>
            <person name="Lax C."/>
            <person name="Mondo S.J."/>
            <person name="Osorio-Concepcion M."/>
            <person name="Muszewska A."/>
            <person name="Corrochano-Luque M."/>
            <person name="Gutierrez G."/>
            <person name="Riley R."/>
            <person name="Lipzen A."/>
            <person name="Guo J."/>
            <person name="Hundley H."/>
            <person name="Amirebrahimi M."/>
            <person name="Ng V."/>
            <person name="Lorenzo-Gutierrez D."/>
            <person name="Binder U."/>
            <person name="Yang J."/>
            <person name="Song Y."/>
            <person name="Canovas D."/>
            <person name="Navarro E."/>
            <person name="Freitag M."/>
            <person name="Gabaldon T."/>
            <person name="Grigoriev I.V."/>
            <person name="Corrochano L.M."/>
            <person name="Nicolas F.E."/>
            <person name="Garre V."/>
        </authorList>
    </citation>
    <scope>NUCLEOTIDE SEQUENCE [LARGE SCALE GENOMIC DNA]</scope>
    <source>
        <strain evidence="9 10">L51</strain>
    </source>
</reference>
<keyword evidence="4 6" id="KW-0862">Zinc</keyword>
<feature type="coiled-coil region" evidence="7">
    <location>
        <begin position="661"/>
        <end position="716"/>
    </location>
</feature>
<keyword evidence="6" id="KW-0808">Transferase</keyword>
<accession>A0ABR3APY2</accession>
<comment type="pathway">
    <text evidence="6">Protein modification; protein ubiquitination.</text>
</comment>